<dbReference type="RefSeq" id="WP_089670549.1">
    <property type="nucleotide sequence ID" value="NZ_CP024845.1"/>
</dbReference>
<dbReference type="AlphaFoldDB" id="A0A1H6R5A0"/>
<proteinExistence type="predicted"/>
<dbReference type="InterPro" id="IPR036568">
    <property type="entry name" value="GGCT-like_sf"/>
</dbReference>
<dbReference type="STRING" id="1073996.SAMN05444271_10130"/>
<dbReference type="InterPro" id="IPR009288">
    <property type="entry name" value="AIG2-like_dom"/>
</dbReference>
<evidence type="ECO:0000259" key="1">
    <source>
        <dbReference type="Pfam" id="PF06094"/>
    </source>
</evidence>
<dbReference type="SUPFAM" id="SSF110857">
    <property type="entry name" value="Gamma-glutamyl cyclotransferase-like"/>
    <property type="match status" value="1"/>
</dbReference>
<keyword evidence="2" id="KW-0808">Transferase</keyword>
<protein>
    <submittedName>
        <fullName evidence="2">Gamma-glutamyl cyclotransferase, AIG2-like</fullName>
    </submittedName>
</protein>
<dbReference type="OrthoDB" id="198684at2157"/>
<dbReference type="CDD" id="cd06661">
    <property type="entry name" value="GGCT_like"/>
    <property type="match status" value="1"/>
</dbReference>
<gene>
    <name evidence="2" type="ORF">SAMN05444271_10130</name>
</gene>
<evidence type="ECO:0000313" key="2">
    <source>
        <dbReference type="EMBL" id="SEI46960.1"/>
    </source>
</evidence>
<sequence>MTVVFVYGTLTDPQQVSTLLDECRFGPPAVCHGLQRVDGRYPTLVPGEQVAGRLLATPEIDRLDGYEGVDRGLYCRCTVPVLMSPRAEKDETKVDGSMFDVDTAAVYIGAPNRVGVSEDVDWPGSGAFDHRVVDYIETNEVHIEINPVEMGNDDS</sequence>
<dbReference type="Pfam" id="PF06094">
    <property type="entry name" value="GGACT"/>
    <property type="match status" value="1"/>
</dbReference>
<reference evidence="2 3" key="1">
    <citation type="submission" date="2016-10" db="EMBL/GenBank/DDBJ databases">
        <authorList>
            <person name="de Groot N.N."/>
        </authorList>
    </citation>
    <scope>NUCLEOTIDE SEQUENCE [LARGE SCALE GENOMIC DNA]</scope>
    <source>
        <strain evidence="2 3">DSM 22187</strain>
    </source>
</reference>
<evidence type="ECO:0000313" key="3">
    <source>
        <dbReference type="Proteomes" id="UP000198888"/>
    </source>
</evidence>
<dbReference type="GeneID" id="35002718"/>
<dbReference type="EMBL" id="FNYR01000001">
    <property type="protein sequence ID" value="SEI46960.1"/>
    <property type="molecule type" value="Genomic_DNA"/>
</dbReference>
<dbReference type="InterPro" id="IPR013024">
    <property type="entry name" value="GGCT-like"/>
</dbReference>
<organism evidence="2 3">
    <name type="scientific">Halohasta litchfieldiae</name>
    <dbReference type="NCBI Taxonomy" id="1073996"/>
    <lineage>
        <taxon>Archaea</taxon>
        <taxon>Methanobacteriati</taxon>
        <taxon>Methanobacteriota</taxon>
        <taxon>Stenosarchaea group</taxon>
        <taxon>Halobacteria</taxon>
        <taxon>Halobacteriales</taxon>
        <taxon>Haloferacaceae</taxon>
        <taxon>Halohasta</taxon>
    </lineage>
</organism>
<dbReference type="Gene3D" id="3.10.490.10">
    <property type="entry name" value="Gamma-glutamyl cyclotransferase-like"/>
    <property type="match status" value="1"/>
</dbReference>
<keyword evidence="3" id="KW-1185">Reference proteome</keyword>
<dbReference type="Proteomes" id="UP000198888">
    <property type="component" value="Unassembled WGS sequence"/>
</dbReference>
<name>A0A1H6R5A0_9EURY</name>
<dbReference type="KEGG" id="hae:halTADL_1934"/>
<feature type="domain" description="Gamma-glutamylcyclotransferase AIG2-like" evidence="1">
    <location>
        <begin position="4"/>
        <end position="109"/>
    </location>
</feature>
<accession>A0A2H4Q2T5</accession>
<accession>A0A1H6R5A0</accession>
<dbReference type="GO" id="GO:0016740">
    <property type="term" value="F:transferase activity"/>
    <property type="evidence" value="ECO:0007669"/>
    <property type="project" value="UniProtKB-KW"/>
</dbReference>